<protein>
    <submittedName>
        <fullName evidence="2">Uncharacterized protein</fullName>
    </submittedName>
</protein>
<feature type="region of interest" description="Disordered" evidence="1">
    <location>
        <begin position="53"/>
        <end position="72"/>
    </location>
</feature>
<name>D0WFR8_SLAES</name>
<comment type="caution">
    <text evidence="2">The sequence shown here is derived from an EMBL/GenBank/DDBJ whole genome shotgun (WGS) entry which is preliminary data.</text>
</comment>
<evidence type="ECO:0000256" key="1">
    <source>
        <dbReference type="SAM" id="MobiDB-lite"/>
    </source>
</evidence>
<reference evidence="2" key="1">
    <citation type="submission" date="2009-10" db="EMBL/GenBank/DDBJ databases">
        <authorList>
            <person name="Weinstock G."/>
            <person name="Sodergren E."/>
            <person name="Clifton S."/>
            <person name="Fulton L."/>
            <person name="Fulton B."/>
            <person name="Courtney L."/>
            <person name="Fronick C."/>
            <person name="Harrison M."/>
            <person name="Strong C."/>
            <person name="Farmer C."/>
            <person name="Delahaunty K."/>
            <person name="Markovic C."/>
            <person name="Hall O."/>
            <person name="Minx P."/>
            <person name="Tomlinson C."/>
            <person name="Mitreva M."/>
            <person name="Nelson J."/>
            <person name="Hou S."/>
            <person name="Wollam A."/>
            <person name="Pepin K.H."/>
            <person name="Johnson M."/>
            <person name="Bhonagiri V."/>
            <person name="Nash W.E."/>
            <person name="Warren W."/>
            <person name="Chinwalla A."/>
            <person name="Mardis E.R."/>
            <person name="Wilson R.K."/>
        </authorList>
    </citation>
    <scope>NUCLEOTIDE SEQUENCE [LARGE SCALE GENOMIC DNA]</scope>
    <source>
        <strain evidence="2">ATCC 700122</strain>
    </source>
</reference>
<dbReference type="HOGENOM" id="CLU_2720192_0_0_11"/>
<dbReference type="AlphaFoldDB" id="D0WFR8"/>
<dbReference type="STRING" id="649764.HMPREF0762_00669"/>
<organism evidence="2 3">
    <name type="scientific">Slackia exigua (strain ATCC 700122 / DSM 15923 / CIP 105133 / JCM 11022 / KCTC 5966 / S-7)</name>
    <dbReference type="NCBI Taxonomy" id="649764"/>
    <lineage>
        <taxon>Bacteria</taxon>
        <taxon>Bacillati</taxon>
        <taxon>Actinomycetota</taxon>
        <taxon>Coriobacteriia</taxon>
        <taxon>Eggerthellales</taxon>
        <taxon>Eggerthellaceae</taxon>
        <taxon>Slackia</taxon>
    </lineage>
</organism>
<dbReference type="Proteomes" id="UP000006001">
    <property type="component" value="Unassembled WGS sequence"/>
</dbReference>
<dbReference type="EMBL" id="ACUX02000006">
    <property type="protein sequence ID" value="EEZ61332.1"/>
    <property type="molecule type" value="Genomic_DNA"/>
</dbReference>
<keyword evidence="3" id="KW-1185">Reference proteome</keyword>
<accession>D0WFR8</accession>
<feature type="region of interest" description="Disordered" evidence="1">
    <location>
        <begin position="1"/>
        <end position="24"/>
    </location>
</feature>
<evidence type="ECO:0000313" key="2">
    <source>
        <dbReference type="EMBL" id="EEZ61332.1"/>
    </source>
</evidence>
<proteinExistence type="predicted"/>
<gene>
    <name evidence="2" type="ORF">HMPREF0762_00669</name>
</gene>
<feature type="compositionally biased region" description="Basic and acidic residues" evidence="1">
    <location>
        <begin position="1"/>
        <end position="10"/>
    </location>
</feature>
<feature type="compositionally biased region" description="Low complexity" evidence="1">
    <location>
        <begin position="53"/>
        <end position="63"/>
    </location>
</feature>
<sequence>MGKPFRSSEKPHRRAIPPSRQEAVHGGVANLRPQVARAAVSAASHAIRRPIRRCGPCRPARAGSPHLLQESR</sequence>
<evidence type="ECO:0000313" key="3">
    <source>
        <dbReference type="Proteomes" id="UP000006001"/>
    </source>
</evidence>